<name>A0A7W4ID31_9PROT</name>
<gene>
    <name evidence="1" type="ORF">HLH48_10800</name>
</gene>
<dbReference type="InterPro" id="IPR051806">
    <property type="entry name" value="HAD-like_SPP"/>
</dbReference>
<evidence type="ECO:0000313" key="2">
    <source>
        <dbReference type="Proteomes" id="UP000589085"/>
    </source>
</evidence>
<reference evidence="1 2" key="1">
    <citation type="submission" date="2020-04" db="EMBL/GenBank/DDBJ databases">
        <title>Description of novel Gluconacetobacter.</title>
        <authorList>
            <person name="Sombolestani A."/>
        </authorList>
    </citation>
    <scope>NUCLEOTIDE SEQUENCE [LARGE SCALE GENOMIC DNA]</scope>
    <source>
        <strain evidence="1 2">LMG 19747</strain>
    </source>
</reference>
<proteinExistence type="predicted"/>
<dbReference type="SFLD" id="SFLDS00003">
    <property type="entry name" value="Haloacid_Dehalogenase"/>
    <property type="match status" value="1"/>
</dbReference>
<dbReference type="InterPro" id="IPR023198">
    <property type="entry name" value="PGP-like_dom2"/>
</dbReference>
<dbReference type="InterPro" id="IPR041492">
    <property type="entry name" value="HAD_2"/>
</dbReference>
<dbReference type="GO" id="GO:0050308">
    <property type="term" value="F:sugar-phosphatase activity"/>
    <property type="evidence" value="ECO:0007669"/>
    <property type="project" value="TreeGrafter"/>
</dbReference>
<dbReference type="InterPro" id="IPR023214">
    <property type="entry name" value="HAD_sf"/>
</dbReference>
<dbReference type="Pfam" id="PF13419">
    <property type="entry name" value="HAD_2"/>
    <property type="match status" value="1"/>
</dbReference>
<dbReference type="EMBL" id="JABEQJ010000012">
    <property type="protein sequence ID" value="MBB2160660.1"/>
    <property type="molecule type" value="Genomic_DNA"/>
</dbReference>
<dbReference type="Gene3D" id="1.10.150.240">
    <property type="entry name" value="Putative phosphatase, domain 2"/>
    <property type="match status" value="1"/>
</dbReference>
<dbReference type="NCBIfam" id="TIGR01509">
    <property type="entry name" value="HAD-SF-IA-v3"/>
    <property type="match status" value="1"/>
</dbReference>
<comment type="caution">
    <text evidence="1">The sequence shown here is derived from an EMBL/GenBank/DDBJ whole genome shotgun (WGS) entry which is preliminary data.</text>
</comment>
<dbReference type="InterPro" id="IPR006439">
    <property type="entry name" value="HAD-SF_hydro_IA"/>
</dbReference>
<organism evidence="1 2">
    <name type="scientific">Gluconacetobacter sacchari</name>
    <dbReference type="NCBI Taxonomy" id="92759"/>
    <lineage>
        <taxon>Bacteria</taxon>
        <taxon>Pseudomonadati</taxon>
        <taxon>Pseudomonadota</taxon>
        <taxon>Alphaproteobacteria</taxon>
        <taxon>Acetobacterales</taxon>
        <taxon>Acetobacteraceae</taxon>
        <taxon>Gluconacetobacter</taxon>
    </lineage>
</organism>
<dbReference type="Proteomes" id="UP000589085">
    <property type="component" value="Unassembled WGS sequence"/>
</dbReference>
<dbReference type="InterPro" id="IPR036412">
    <property type="entry name" value="HAD-like_sf"/>
</dbReference>
<protein>
    <submittedName>
        <fullName evidence="1">HAD family phosphatase</fullName>
    </submittedName>
</protein>
<dbReference type="PRINTS" id="PR00413">
    <property type="entry name" value="HADHALOGNASE"/>
</dbReference>
<dbReference type="PANTHER" id="PTHR43481">
    <property type="entry name" value="FRUCTOSE-1-PHOSPHATE PHOSPHATASE"/>
    <property type="match status" value="1"/>
</dbReference>
<accession>A0A7W4ID31</accession>
<dbReference type="Gene3D" id="3.40.50.1000">
    <property type="entry name" value="HAD superfamily/HAD-like"/>
    <property type="match status" value="1"/>
</dbReference>
<dbReference type="SFLD" id="SFLDG01129">
    <property type="entry name" value="C1.5:_HAD__Beta-PGM__Phosphata"/>
    <property type="match status" value="1"/>
</dbReference>
<dbReference type="AlphaFoldDB" id="A0A7W4ID31"/>
<sequence length="200" mass="22225">MSNSGNIMDLVQSKNFSALIFDCDGTLVDTKFFHFFTLRGALHEVGITLRQDWYFSRLGLSRDDLFIEIKKEQDAEFDEESVKETISKTYKQNIHHVKEIELVSSIARKLSGKLPLSVASGGQREIVLRTLAAVGLDSIFDFVVTVEDVTRGKPSPELFLLAASKMGVAPSQCLVLEDSNEGIEAAHRASALSIDIREFV</sequence>
<evidence type="ECO:0000313" key="1">
    <source>
        <dbReference type="EMBL" id="MBB2160660.1"/>
    </source>
</evidence>
<dbReference type="CDD" id="cd07505">
    <property type="entry name" value="HAD_BPGM-like"/>
    <property type="match status" value="1"/>
</dbReference>
<dbReference type="SUPFAM" id="SSF56784">
    <property type="entry name" value="HAD-like"/>
    <property type="match status" value="1"/>
</dbReference>
<dbReference type="PANTHER" id="PTHR43481:SF4">
    <property type="entry name" value="GLYCEROL-1-PHOSPHATE PHOSPHOHYDROLASE 1-RELATED"/>
    <property type="match status" value="1"/>
</dbReference>
<dbReference type="RefSeq" id="WP_182997515.1">
    <property type="nucleotide sequence ID" value="NZ_JABEQJ010000012.1"/>
</dbReference>